<dbReference type="NCBIfam" id="TIGR00216">
    <property type="entry name" value="ispH_lytB"/>
    <property type="match status" value="1"/>
</dbReference>
<dbReference type="Gene3D" id="3.40.1010.20">
    <property type="entry name" value="4-hydroxy-3-methylbut-2-enyl diphosphate reductase, catalytic domain"/>
    <property type="match status" value="2"/>
</dbReference>
<protein>
    <recommendedName>
        <fullName evidence="7">4-hydroxy-3-methylbut-2-enyl diphosphate reductase</fullName>
    </recommendedName>
</protein>
<keyword evidence="2" id="KW-0004">4Fe-4S</keyword>
<evidence type="ECO:0000256" key="5">
    <source>
        <dbReference type="ARBA" id="ARBA00023014"/>
    </source>
</evidence>
<dbReference type="PANTHER" id="PTHR30426:SF0">
    <property type="entry name" value="4-HYDROXY-3-METHYLBUT-2-ENYL DIPHOSPHATE REDUCTASE"/>
    <property type="match status" value="1"/>
</dbReference>
<reference evidence="6" key="1">
    <citation type="submission" date="2018-05" db="EMBL/GenBank/DDBJ databases">
        <authorList>
            <person name="Lanie J.A."/>
            <person name="Ng W.-L."/>
            <person name="Kazmierczak K.M."/>
            <person name="Andrzejewski T.M."/>
            <person name="Davidsen T.M."/>
            <person name="Wayne K.J."/>
            <person name="Tettelin H."/>
            <person name="Glass J.I."/>
            <person name="Rusch D."/>
            <person name="Podicherti R."/>
            <person name="Tsui H.-C.T."/>
            <person name="Winkler M.E."/>
        </authorList>
    </citation>
    <scope>NUCLEOTIDE SEQUENCE</scope>
</reference>
<name>A0A381T279_9ZZZZ</name>
<accession>A0A381T279</accession>
<dbReference type="Pfam" id="PF02401">
    <property type="entry name" value="LYTB"/>
    <property type="match status" value="1"/>
</dbReference>
<proteinExistence type="inferred from homology"/>
<sequence length="302" mass="33846">MNKIESMNPLTLHHKANITVRRAEHLGMCFGVRDAINFARKKVAEQPITVMGELVHNTSVLDDLKKRGVHFKDEPEQVETRSAMITAHGASNRLRYRAKAAGLQISDATCPLVSYAHEQIRKLSDTGYHPIIIGRRGHVEVRGLTEDLADYDVVLNEADIDTLAEYPSYGVMAQTTQPITRVRTLVDYMQVRFPNAEVQFVDTVCQPTKQRQQAAEELAKQSDVVLVIGGANSNNTYELARTCSRFCRRVHHVQGPNDIRAEWFFDTDTLGITAGTSTPDQLIDAVENRVYSISSLNIRKVS</sequence>
<evidence type="ECO:0000256" key="1">
    <source>
        <dbReference type="ARBA" id="ARBA00001966"/>
    </source>
</evidence>
<evidence type="ECO:0008006" key="7">
    <source>
        <dbReference type="Google" id="ProtNLM"/>
    </source>
</evidence>
<dbReference type="GO" id="GO:0051745">
    <property type="term" value="F:4-hydroxy-3-methylbut-2-enyl diphosphate reductase activity"/>
    <property type="evidence" value="ECO:0007669"/>
    <property type="project" value="InterPro"/>
</dbReference>
<keyword evidence="4" id="KW-0408">Iron</keyword>
<dbReference type="GO" id="GO:0050992">
    <property type="term" value="P:dimethylallyl diphosphate biosynthetic process"/>
    <property type="evidence" value="ECO:0007669"/>
    <property type="project" value="InterPro"/>
</dbReference>
<dbReference type="HAMAP" id="MF_00191">
    <property type="entry name" value="IspH"/>
    <property type="match status" value="1"/>
</dbReference>
<evidence type="ECO:0000313" key="6">
    <source>
        <dbReference type="EMBL" id="SVA09671.1"/>
    </source>
</evidence>
<evidence type="ECO:0000256" key="3">
    <source>
        <dbReference type="ARBA" id="ARBA00022723"/>
    </source>
</evidence>
<dbReference type="Gene3D" id="3.40.50.11270">
    <property type="match status" value="1"/>
</dbReference>
<dbReference type="InterPro" id="IPR003451">
    <property type="entry name" value="LytB/IspH"/>
</dbReference>
<dbReference type="PANTHER" id="PTHR30426">
    <property type="entry name" value="4-HYDROXY-3-METHYLBUT-2-ENYL DIPHOSPHATE REDUCTASE"/>
    <property type="match status" value="1"/>
</dbReference>
<keyword evidence="3" id="KW-0479">Metal-binding</keyword>
<dbReference type="GO" id="GO:0019288">
    <property type="term" value="P:isopentenyl diphosphate biosynthetic process, methylerythritol 4-phosphate pathway"/>
    <property type="evidence" value="ECO:0007669"/>
    <property type="project" value="InterPro"/>
</dbReference>
<evidence type="ECO:0000256" key="4">
    <source>
        <dbReference type="ARBA" id="ARBA00023004"/>
    </source>
</evidence>
<dbReference type="CDD" id="cd13944">
    <property type="entry name" value="lytB_ispH"/>
    <property type="match status" value="1"/>
</dbReference>
<comment type="cofactor">
    <cofactor evidence="1">
        <name>[4Fe-4S] cluster</name>
        <dbReference type="ChEBI" id="CHEBI:49883"/>
    </cofactor>
</comment>
<evidence type="ECO:0000256" key="2">
    <source>
        <dbReference type="ARBA" id="ARBA00022485"/>
    </source>
</evidence>
<dbReference type="GO" id="GO:0051539">
    <property type="term" value="F:4 iron, 4 sulfur cluster binding"/>
    <property type="evidence" value="ECO:0007669"/>
    <property type="project" value="UniProtKB-KW"/>
</dbReference>
<keyword evidence="5" id="KW-0411">Iron-sulfur</keyword>
<dbReference type="EMBL" id="UINC01003839">
    <property type="protein sequence ID" value="SVA09671.1"/>
    <property type="molecule type" value="Genomic_DNA"/>
</dbReference>
<organism evidence="6">
    <name type="scientific">marine metagenome</name>
    <dbReference type="NCBI Taxonomy" id="408172"/>
    <lineage>
        <taxon>unclassified sequences</taxon>
        <taxon>metagenomes</taxon>
        <taxon>ecological metagenomes</taxon>
    </lineage>
</organism>
<dbReference type="AlphaFoldDB" id="A0A381T279"/>
<dbReference type="GO" id="GO:0046872">
    <property type="term" value="F:metal ion binding"/>
    <property type="evidence" value="ECO:0007669"/>
    <property type="project" value="UniProtKB-KW"/>
</dbReference>
<gene>
    <name evidence="6" type="ORF">METZ01_LOCUS62525</name>
</gene>